<reference evidence="3" key="1">
    <citation type="submission" date="2017-03" db="EMBL/GenBank/DDBJ databases">
        <authorList>
            <person name="Lund M.B."/>
        </authorList>
    </citation>
    <scope>NUCLEOTIDE SEQUENCE [LARGE SCALE GENOMIC DNA]</scope>
</reference>
<evidence type="ECO:0000313" key="2">
    <source>
        <dbReference type="EMBL" id="PDQ36108.1"/>
    </source>
</evidence>
<feature type="domain" description="ABC transporter" evidence="1">
    <location>
        <begin position="12"/>
        <end position="93"/>
    </location>
</feature>
<dbReference type="Proteomes" id="UP000219994">
    <property type="component" value="Unassembled WGS sequence"/>
</dbReference>
<dbReference type="Gene3D" id="3.40.50.300">
    <property type="entry name" value="P-loop containing nucleotide triphosphate hydrolases"/>
    <property type="match status" value="1"/>
</dbReference>
<evidence type="ECO:0000313" key="3">
    <source>
        <dbReference type="Proteomes" id="UP000219994"/>
    </source>
</evidence>
<dbReference type="EMBL" id="NAEP01000023">
    <property type="protein sequence ID" value="PDQ36108.1"/>
    <property type="molecule type" value="Genomic_DNA"/>
</dbReference>
<comment type="caution">
    <text evidence="2">The sequence shown here is derived from an EMBL/GenBank/DDBJ whole genome shotgun (WGS) entry which is preliminary data.</text>
</comment>
<name>A0A2A6FTY0_9MICO</name>
<proteinExistence type="predicted"/>
<dbReference type="InterPro" id="IPR027417">
    <property type="entry name" value="P-loop_NTPase"/>
</dbReference>
<dbReference type="GO" id="GO:0005524">
    <property type="term" value="F:ATP binding"/>
    <property type="evidence" value="ECO:0007669"/>
    <property type="project" value="InterPro"/>
</dbReference>
<dbReference type="PANTHER" id="PTHR42798">
    <property type="entry name" value="LIPOPROTEIN-RELEASING SYSTEM ATP-BINDING PROTEIN LOLD"/>
    <property type="match status" value="1"/>
</dbReference>
<dbReference type="SUPFAM" id="SSF52540">
    <property type="entry name" value="P-loop containing nucleoside triphosphate hydrolases"/>
    <property type="match status" value="1"/>
</dbReference>
<protein>
    <recommendedName>
        <fullName evidence="1">ABC transporter domain-containing protein</fullName>
    </recommendedName>
</protein>
<dbReference type="AlphaFoldDB" id="A0A2A6FTY0"/>
<dbReference type="PANTHER" id="PTHR42798:SF2">
    <property type="entry name" value="ABC TRANSPORTER ATP-BINDING PROTEIN MG467-RELATED"/>
    <property type="match status" value="1"/>
</dbReference>
<dbReference type="Pfam" id="PF00005">
    <property type="entry name" value="ABC_tran"/>
    <property type="match status" value="1"/>
</dbReference>
<gene>
    <name evidence="2" type="ORF">B5766_02945</name>
</gene>
<accession>A0A2A6FTY0</accession>
<dbReference type="GO" id="GO:0016887">
    <property type="term" value="F:ATP hydrolysis activity"/>
    <property type="evidence" value="ECO:0007669"/>
    <property type="project" value="InterPro"/>
</dbReference>
<dbReference type="InterPro" id="IPR003439">
    <property type="entry name" value="ABC_transporter-like_ATP-bd"/>
</dbReference>
<organism evidence="2 3">
    <name type="scientific">Candidatus Lumbricidiphila eiseniae</name>
    <dbReference type="NCBI Taxonomy" id="1969409"/>
    <lineage>
        <taxon>Bacteria</taxon>
        <taxon>Bacillati</taxon>
        <taxon>Actinomycetota</taxon>
        <taxon>Actinomycetes</taxon>
        <taxon>Micrococcales</taxon>
        <taxon>Microbacteriaceae</taxon>
        <taxon>Candidatus Lumbricidiphila</taxon>
    </lineage>
</organism>
<evidence type="ECO:0000259" key="1">
    <source>
        <dbReference type="Pfam" id="PF00005"/>
    </source>
</evidence>
<sequence>MATDRISCSRTRDISLQIGRSEFVVLAGPSGSGKTTLLNLIGGLDAATSGSIRVNGVELTTLSPKALADFRRDHVGYVFQRSNLVASLSVYENAVLQLRL</sequence>